<comment type="catalytic activity">
    <reaction evidence="5">
        <text>N(2)-acetyl-L-ornithine + 2-oxoglutarate = N-acetyl-L-glutamate 5-semialdehyde + L-glutamate</text>
        <dbReference type="Rhea" id="RHEA:18049"/>
        <dbReference type="ChEBI" id="CHEBI:16810"/>
        <dbReference type="ChEBI" id="CHEBI:29123"/>
        <dbReference type="ChEBI" id="CHEBI:29985"/>
        <dbReference type="ChEBI" id="CHEBI:57805"/>
        <dbReference type="EC" id="2.6.1.11"/>
    </reaction>
</comment>
<reference evidence="6 7" key="1">
    <citation type="journal article" date="2015" name="PLoS Negl. Trop. Dis.">
        <title>Haemophilus ducreyi Cutaneous Ulcer Strains Are Nearly Identical to Class I Genital Ulcer Strains.</title>
        <authorList>
            <person name="Gangaiah D."/>
            <person name="Webb K.M."/>
            <person name="Humphreys T.L."/>
            <person name="Fortney K.R."/>
            <person name="Toh E."/>
            <person name="Tai A."/>
            <person name="Katz S.S."/>
            <person name="Pillay A."/>
            <person name="Chen C.Y."/>
            <person name="Roberts S.A."/>
            <person name="Munson R.S.Jr."/>
            <person name="Spinola S.M."/>
        </authorList>
    </citation>
    <scope>NUCLEOTIDE SEQUENCE [LARGE SCALE GENOMIC DNA]</scope>
    <source>
        <strain evidence="7">CLU2</strain>
    </source>
</reference>
<dbReference type="PIRSF" id="PIRSF000521">
    <property type="entry name" value="Transaminase_4ab_Lys_Orn"/>
    <property type="match status" value="1"/>
</dbReference>
<keyword evidence="1 5" id="KW-0032">Aminotransferase</keyword>
<evidence type="ECO:0000313" key="7">
    <source>
        <dbReference type="Proteomes" id="UP000060132"/>
    </source>
</evidence>
<dbReference type="InterPro" id="IPR004636">
    <property type="entry name" value="AcOrn/SuccOrn_fam"/>
</dbReference>
<name>A0AAC8UC88_HAEDC</name>
<dbReference type="InterPro" id="IPR015424">
    <property type="entry name" value="PyrdxlP-dep_Trfase"/>
</dbReference>
<dbReference type="CDD" id="cd00610">
    <property type="entry name" value="OAT_like"/>
    <property type="match status" value="1"/>
</dbReference>
<dbReference type="InterPro" id="IPR015422">
    <property type="entry name" value="PyrdxlP-dep_Trfase_small"/>
</dbReference>
<dbReference type="HAMAP" id="MF_01107">
    <property type="entry name" value="ArgD_aminotrans_3"/>
    <property type="match status" value="1"/>
</dbReference>
<evidence type="ECO:0000256" key="3">
    <source>
        <dbReference type="ARBA" id="ARBA00022679"/>
    </source>
</evidence>
<comment type="cofactor">
    <cofactor evidence="5">
        <name>pyridoxal 5'-phosphate</name>
        <dbReference type="ChEBI" id="CHEBI:597326"/>
    </cofactor>
    <text evidence="5">Binds 1 pyridoxal phosphate per subunit.</text>
</comment>
<dbReference type="RefSeq" id="WP_041603433.1">
    <property type="nucleotide sequence ID" value="NZ_CP011218.1"/>
</dbReference>
<dbReference type="Proteomes" id="UP000060132">
    <property type="component" value="Chromosome"/>
</dbReference>
<dbReference type="OMA" id="SRTCAVI"/>
<dbReference type="InterPro" id="IPR049704">
    <property type="entry name" value="Aminotrans_3_PPA_site"/>
</dbReference>
<feature type="binding site" evidence="5">
    <location>
        <begin position="105"/>
        <end position="106"/>
    </location>
    <ligand>
        <name>pyridoxal 5'-phosphate</name>
        <dbReference type="ChEBI" id="CHEBI:597326"/>
    </ligand>
</feature>
<gene>
    <name evidence="5" type="primary">argD</name>
    <name evidence="6" type="ORF">RZ57_03520</name>
</gene>
<dbReference type="Gene3D" id="3.90.1150.10">
    <property type="entry name" value="Aspartate Aminotransferase, domain 1"/>
    <property type="match status" value="1"/>
</dbReference>
<dbReference type="Gene3D" id="3.40.640.10">
    <property type="entry name" value="Type I PLP-dependent aspartate aminotransferase-like (Major domain)"/>
    <property type="match status" value="1"/>
</dbReference>
<protein>
    <recommendedName>
        <fullName evidence="5">Acetylornithine aminotransferase</fullName>
        <shortName evidence="5">ACOAT</shortName>
        <ecNumber evidence="5">2.6.1.11</ecNumber>
    </recommendedName>
</protein>
<comment type="pathway">
    <text evidence="5">Amino-acid biosynthesis; L-arginine biosynthesis; N(2)-acetyl-L-ornithine from L-glutamate: step 4/4.</text>
</comment>
<dbReference type="GO" id="GO:0030170">
    <property type="term" value="F:pyridoxal phosphate binding"/>
    <property type="evidence" value="ECO:0007669"/>
    <property type="project" value="InterPro"/>
</dbReference>
<evidence type="ECO:0000256" key="1">
    <source>
        <dbReference type="ARBA" id="ARBA00022576"/>
    </source>
</evidence>
<keyword evidence="4 5" id="KW-0663">Pyridoxal phosphate</keyword>
<dbReference type="SUPFAM" id="SSF53383">
    <property type="entry name" value="PLP-dependent transferases"/>
    <property type="match status" value="1"/>
</dbReference>
<proteinExistence type="inferred from homology"/>
<accession>A0AAC8UC88</accession>
<feature type="modified residue" description="N6-(pyridoxal phosphate)lysine" evidence="5">
    <location>
        <position position="253"/>
    </location>
</feature>
<organism evidence="6 7">
    <name type="scientific">Haemophilus ducreyi</name>
    <dbReference type="NCBI Taxonomy" id="730"/>
    <lineage>
        <taxon>Bacteria</taxon>
        <taxon>Pseudomonadati</taxon>
        <taxon>Pseudomonadota</taxon>
        <taxon>Gammaproteobacteria</taxon>
        <taxon>Pasteurellales</taxon>
        <taxon>Pasteurellaceae</taxon>
        <taxon>Haemophilus</taxon>
    </lineage>
</organism>
<dbReference type="PANTHER" id="PTHR11986">
    <property type="entry name" value="AMINOTRANSFERASE CLASS III"/>
    <property type="match status" value="1"/>
</dbReference>
<feature type="binding site" evidence="5">
    <location>
        <begin position="224"/>
        <end position="227"/>
    </location>
    <ligand>
        <name>pyridoxal 5'-phosphate</name>
        <dbReference type="ChEBI" id="CHEBI:597326"/>
    </ligand>
</feature>
<dbReference type="InterPro" id="IPR050103">
    <property type="entry name" value="Class-III_PLP-dep_AT"/>
</dbReference>
<keyword evidence="3 5" id="KW-0808">Transferase</keyword>
<feature type="binding site" evidence="5">
    <location>
        <position position="141"/>
    </location>
    <ligand>
        <name>N(2)-acetyl-L-ornithine</name>
        <dbReference type="ChEBI" id="CHEBI:57805"/>
    </ligand>
</feature>
<comment type="miscellaneous">
    <text evidence="5">May also have succinyldiaminopimelate aminotransferase activity, thus carrying out the corresponding step in lysine biosynthesis.</text>
</comment>
<dbReference type="NCBIfam" id="TIGR00707">
    <property type="entry name" value="argD"/>
    <property type="match status" value="1"/>
</dbReference>
<dbReference type="FunFam" id="3.40.640.10:FF:000004">
    <property type="entry name" value="Acetylornithine aminotransferase"/>
    <property type="match status" value="1"/>
</dbReference>
<comment type="subcellular location">
    <subcellularLocation>
        <location evidence="5">Cytoplasm</location>
    </subcellularLocation>
</comment>
<dbReference type="AlphaFoldDB" id="A0AAC8UC88"/>
<dbReference type="GO" id="GO:0005737">
    <property type="term" value="C:cytoplasm"/>
    <property type="evidence" value="ECO:0007669"/>
    <property type="project" value="UniProtKB-SubCell"/>
</dbReference>
<dbReference type="PROSITE" id="PS00600">
    <property type="entry name" value="AA_TRANSFER_CLASS_3"/>
    <property type="match status" value="1"/>
</dbReference>
<dbReference type="GO" id="GO:0006526">
    <property type="term" value="P:L-arginine biosynthetic process"/>
    <property type="evidence" value="ECO:0007669"/>
    <property type="project" value="UniProtKB-UniRule"/>
</dbReference>
<keyword evidence="5" id="KW-0963">Cytoplasm</keyword>
<feature type="binding site" evidence="5">
    <location>
        <position position="281"/>
    </location>
    <ligand>
        <name>N(2)-acetyl-L-ornithine</name>
        <dbReference type="ChEBI" id="CHEBI:57805"/>
    </ligand>
</feature>
<evidence type="ECO:0000256" key="4">
    <source>
        <dbReference type="ARBA" id="ARBA00022898"/>
    </source>
</evidence>
<sequence length="393" mass="42747">MTSDQIKQLDANYIAQTYAKFDLALSHGQGCEVWDFDGNKYLDFTSGIGVNSLGWADPDWLEAVIAQLHKLSHTSNLFYTEPSARLAKHLVQVSGLKRVFFANSGAEANEGAIKVARKYSHDKYGDTRSTIISLVNSFHGRTISTLAATGQKLFHQHFFPFTAGFEHLIANDLNAFKTRIAQNDICAIILEVVQGEGGVCSLDQAYLQAVQGLCQVQDILLIIDEVQTGIGRTGTMFAYQQFELKPDIVTLAKGLAGGLPIGAFLLADKVAETLAKGDHGSTFGANPVSCAAANAVLTKLEPLFLTEVMRKGQKLRKALQSLPHVKSISGLGLMIGVEFDEHINVADVVTNCLKQGVLFLTAKTKLRMLPPLIINDEQLERGVTVLAQVLSEM</sequence>
<feature type="binding site" evidence="5">
    <location>
        <position position="282"/>
    </location>
    <ligand>
        <name>pyridoxal 5'-phosphate</name>
        <dbReference type="ChEBI" id="CHEBI:597326"/>
    </ligand>
</feature>
<dbReference type="GO" id="GO:0042802">
    <property type="term" value="F:identical protein binding"/>
    <property type="evidence" value="ECO:0007669"/>
    <property type="project" value="TreeGrafter"/>
</dbReference>
<evidence type="ECO:0000256" key="5">
    <source>
        <dbReference type="HAMAP-Rule" id="MF_01107"/>
    </source>
</evidence>
<evidence type="ECO:0000256" key="2">
    <source>
        <dbReference type="ARBA" id="ARBA00022605"/>
    </source>
</evidence>
<dbReference type="InterPro" id="IPR005814">
    <property type="entry name" value="Aminotrans_3"/>
</dbReference>
<keyword evidence="5" id="KW-0055">Arginine biosynthesis</keyword>
<dbReference type="InterPro" id="IPR015421">
    <property type="entry name" value="PyrdxlP-dep_Trfase_major"/>
</dbReference>
<dbReference type="EC" id="2.6.1.11" evidence="5"/>
<evidence type="ECO:0000313" key="6">
    <source>
        <dbReference type="EMBL" id="AKO32266.1"/>
    </source>
</evidence>
<dbReference type="EMBL" id="CP011219">
    <property type="protein sequence ID" value="AKO32266.1"/>
    <property type="molecule type" value="Genomic_DNA"/>
</dbReference>
<feature type="binding site" evidence="5">
    <location>
        <position position="138"/>
    </location>
    <ligand>
        <name>pyridoxal 5'-phosphate</name>
        <dbReference type="ChEBI" id="CHEBI:597326"/>
    </ligand>
</feature>
<comment type="subunit">
    <text evidence="5">Homodimer.</text>
</comment>
<dbReference type="SMR" id="A0AAC8UC88"/>
<dbReference type="NCBIfam" id="NF002325">
    <property type="entry name" value="PRK01278.1"/>
    <property type="match status" value="1"/>
</dbReference>
<comment type="similarity">
    <text evidence="5">Belongs to the class-III pyridoxal-phosphate-dependent aminotransferase family. ArgD subfamily.</text>
</comment>
<keyword evidence="2 5" id="KW-0028">Amino-acid biosynthesis</keyword>
<dbReference type="GO" id="GO:0003992">
    <property type="term" value="F:N2-acetyl-L-ornithine:2-oxoglutarate 5-aminotransferase activity"/>
    <property type="evidence" value="ECO:0007669"/>
    <property type="project" value="UniProtKB-UniRule"/>
</dbReference>
<dbReference type="PANTHER" id="PTHR11986:SF79">
    <property type="entry name" value="ACETYLORNITHINE AMINOTRANSFERASE, MITOCHONDRIAL"/>
    <property type="match status" value="1"/>
</dbReference>
<dbReference type="Pfam" id="PF00202">
    <property type="entry name" value="Aminotran_3"/>
    <property type="match status" value="1"/>
</dbReference>